<feature type="region of interest" description="Disordered" evidence="1">
    <location>
        <begin position="217"/>
        <end position="236"/>
    </location>
</feature>
<dbReference type="EMBL" id="JACYXZ010000001">
    <property type="protein sequence ID" value="MBD8868640.1"/>
    <property type="molecule type" value="Genomic_DNA"/>
</dbReference>
<evidence type="ECO:0000313" key="4">
    <source>
        <dbReference type="Proteomes" id="UP000616839"/>
    </source>
</evidence>
<comment type="caution">
    <text evidence="3">The sequence shown here is derived from an EMBL/GenBank/DDBJ whole genome shotgun (WGS) entry which is preliminary data.</text>
</comment>
<dbReference type="AlphaFoldDB" id="A0A927K422"/>
<gene>
    <name evidence="3" type="ORF">IE331_03285</name>
</gene>
<dbReference type="Proteomes" id="UP000616839">
    <property type="component" value="Unassembled WGS sequence"/>
</dbReference>
<name>A0A927K422_9ACTN</name>
<feature type="signal peptide" evidence="2">
    <location>
        <begin position="1"/>
        <end position="24"/>
    </location>
</feature>
<evidence type="ECO:0000256" key="2">
    <source>
        <dbReference type="SAM" id="SignalP"/>
    </source>
</evidence>
<dbReference type="PROSITE" id="PS51257">
    <property type="entry name" value="PROKAR_LIPOPROTEIN"/>
    <property type="match status" value="1"/>
</dbReference>
<evidence type="ECO:0000313" key="3">
    <source>
        <dbReference type="EMBL" id="MBD8868640.1"/>
    </source>
</evidence>
<keyword evidence="4" id="KW-1185">Reference proteome</keyword>
<sequence>MRSRVPAVLLAGILGLAATGCGSAPPEIDPTGIDELVIPTPDPAAADFVAEVDNPLLPLPPGETRRYRDDAGDRVLRVKVLTEVREVAGVATTVVRSVEGRGAARRTSERSYAQDRDGNVWLFAVTDPAEGSWQAGVAGAEAGLAMPAEPRVGDGWARAVVPGAGDEYVTVLEVDDTRSTPYADYDGVVVLEESSPDQPTVTRAAYAPGAGLVERDGSGGTWTLVAQDRPGDSRSG</sequence>
<protein>
    <recommendedName>
        <fullName evidence="5">Lipoprotein</fullName>
    </recommendedName>
</protein>
<feature type="chain" id="PRO_5039125388" description="Lipoprotein" evidence="2">
    <location>
        <begin position="25"/>
        <end position="236"/>
    </location>
</feature>
<organism evidence="3 4">
    <name type="scientific">Nocardioides donggukensis</name>
    <dbReference type="NCBI Taxonomy" id="2774019"/>
    <lineage>
        <taxon>Bacteria</taxon>
        <taxon>Bacillati</taxon>
        <taxon>Actinomycetota</taxon>
        <taxon>Actinomycetes</taxon>
        <taxon>Propionibacteriales</taxon>
        <taxon>Nocardioidaceae</taxon>
        <taxon>Nocardioides</taxon>
    </lineage>
</organism>
<keyword evidence="2" id="KW-0732">Signal</keyword>
<accession>A0A927K422</accession>
<evidence type="ECO:0008006" key="5">
    <source>
        <dbReference type="Google" id="ProtNLM"/>
    </source>
</evidence>
<dbReference type="RefSeq" id="WP_192140444.1">
    <property type="nucleotide sequence ID" value="NZ_JACYXZ010000001.1"/>
</dbReference>
<proteinExistence type="predicted"/>
<reference evidence="3" key="1">
    <citation type="submission" date="2020-09" db="EMBL/GenBank/DDBJ databases">
        <title>Nocardioides sp. strain MJB4 16S ribosomal RNA gene Genome sequencing and assembly.</title>
        <authorList>
            <person name="Kim I."/>
        </authorList>
    </citation>
    <scope>NUCLEOTIDE SEQUENCE</scope>
    <source>
        <strain evidence="3">MJB4</strain>
    </source>
</reference>
<evidence type="ECO:0000256" key="1">
    <source>
        <dbReference type="SAM" id="MobiDB-lite"/>
    </source>
</evidence>